<evidence type="ECO:0000313" key="4">
    <source>
        <dbReference type="EMBL" id="PDQ36437.1"/>
    </source>
</evidence>
<dbReference type="PANTHER" id="PTHR12215">
    <property type="entry name" value="PHOSPHOPANTETHEINE TRANSFERASE"/>
    <property type="match status" value="1"/>
</dbReference>
<feature type="domain" description="4'-phosphopantetheinyl transferase" evidence="3">
    <location>
        <begin position="100"/>
        <end position="195"/>
    </location>
</feature>
<reference evidence="5" key="1">
    <citation type="submission" date="2017-03" db="EMBL/GenBank/DDBJ databases">
        <authorList>
            <person name="Lund M.B."/>
        </authorList>
    </citation>
    <scope>NUCLEOTIDE SEQUENCE [LARGE SCALE GENOMIC DNA]</scope>
</reference>
<evidence type="ECO:0000256" key="2">
    <source>
        <dbReference type="ARBA" id="ARBA00022679"/>
    </source>
</evidence>
<sequence length="242" mass="26200">MDLADNACHVWLFSVQAAVELCESGGCRGAETIGHHRFCPCVRTVVLSWYVGKAPALLSIRREVSSDRDSGRPFLADHILDFSISHCSELFAIAIVSHGRVGVDAELEVLPSVRADIAGLVLTSREASSLALVGETSTERRFTSFWCRKEAVSKYSGHGLAFPFTVLDVLDDDVQSVSPIDSFAVKARVRSWTAGNGAECAVAFGMDVDELQIFDLSTADRLSGKSLIPEVQESLPPRTNQG</sequence>
<dbReference type="GO" id="GO:0005829">
    <property type="term" value="C:cytosol"/>
    <property type="evidence" value="ECO:0007669"/>
    <property type="project" value="TreeGrafter"/>
</dbReference>
<comment type="caution">
    <text evidence="4">The sequence shown here is derived from an EMBL/GenBank/DDBJ whole genome shotgun (WGS) entry which is preliminary data.</text>
</comment>
<evidence type="ECO:0000259" key="3">
    <source>
        <dbReference type="Pfam" id="PF01648"/>
    </source>
</evidence>
<dbReference type="GO" id="GO:0000287">
    <property type="term" value="F:magnesium ion binding"/>
    <property type="evidence" value="ECO:0007669"/>
    <property type="project" value="InterPro"/>
</dbReference>
<dbReference type="InterPro" id="IPR008278">
    <property type="entry name" value="4-PPantetheinyl_Trfase_dom"/>
</dbReference>
<gene>
    <name evidence="4" type="ORF">B5766_00690</name>
</gene>
<comment type="similarity">
    <text evidence="1">Belongs to the P-Pant transferase superfamily. Gsp/Sfp/HetI/AcpT family.</text>
</comment>
<dbReference type="Gene3D" id="3.90.470.20">
    <property type="entry name" value="4'-phosphopantetheinyl transferase domain"/>
    <property type="match status" value="1"/>
</dbReference>
<protein>
    <recommendedName>
        <fullName evidence="3">4'-phosphopantetheinyl transferase domain-containing protein</fullName>
    </recommendedName>
</protein>
<dbReference type="AlphaFoldDB" id="A0A2A6FUU4"/>
<organism evidence="4 5">
    <name type="scientific">Candidatus Lumbricidiphila eiseniae</name>
    <dbReference type="NCBI Taxonomy" id="1969409"/>
    <lineage>
        <taxon>Bacteria</taxon>
        <taxon>Bacillati</taxon>
        <taxon>Actinomycetota</taxon>
        <taxon>Actinomycetes</taxon>
        <taxon>Micrococcales</taxon>
        <taxon>Microbacteriaceae</taxon>
        <taxon>Candidatus Lumbricidiphila</taxon>
    </lineage>
</organism>
<dbReference type="SUPFAM" id="SSF56214">
    <property type="entry name" value="4'-phosphopantetheinyl transferase"/>
    <property type="match status" value="1"/>
</dbReference>
<dbReference type="EMBL" id="NAEP01000014">
    <property type="protein sequence ID" value="PDQ36437.1"/>
    <property type="molecule type" value="Genomic_DNA"/>
</dbReference>
<dbReference type="InterPro" id="IPR037143">
    <property type="entry name" value="4-PPantetheinyl_Trfase_dom_sf"/>
</dbReference>
<dbReference type="GO" id="GO:0019878">
    <property type="term" value="P:lysine biosynthetic process via aminoadipic acid"/>
    <property type="evidence" value="ECO:0007669"/>
    <property type="project" value="TreeGrafter"/>
</dbReference>
<dbReference type="PANTHER" id="PTHR12215:SF10">
    <property type="entry name" value="L-AMINOADIPATE-SEMIALDEHYDE DEHYDROGENASE-PHOSPHOPANTETHEINYL TRANSFERASE"/>
    <property type="match status" value="1"/>
</dbReference>
<name>A0A2A6FUU4_9MICO</name>
<keyword evidence="2" id="KW-0808">Transferase</keyword>
<dbReference type="Proteomes" id="UP000219994">
    <property type="component" value="Unassembled WGS sequence"/>
</dbReference>
<accession>A0A2A6FUU4</accession>
<evidence type="ECO:0000313" key="5">
    <source>
        <dbReference type="Proteomes" id="UP000219994"/>
    </source>
</evidence>
<dbReference type="GO" id="GO:0008897">
    <property type="term" value="F:holo-[acyl-carrier-protein] synthase activity"/>
    <property type="evidence" value="ECO:0007669"/>
    <property type="project" value="InterPro"/>
</dbReference>
<dbReference type="Pfam" id="PF01648">
    <property type="entry name" value="ACPS"/>
    <property type="match status" value="1"/>
</dbReference>
<evidence type="ECO:0000256" key="1">
    <source>
        <dbReference type="ARBA" id="ARBA00010990"/>
    </source>
</evidence>
<dbReference type="InterPro" id="IPR050559">
    <property type="entry name" value="P-Pant_transferase_sf"/>
</dbReference>
<proteinExistence type="inferred from homology"/>